<evidence type="ECO:0000313" key="2">
    <source>
        <dbReference type="Proteomes" id="UP001558613"/>
    </source>
</evidence>
<reference evidence="1 2" key="1">
    <citation type="submission" date="2023-09" db="EMBL/GenBank/DDBJ databases">
        <authorList>
            <person name="Wang M."/>
        </authorList>
    </citation>
    <scope>NUCLEOTIDE SEQUENCE [LARGE SCALE GENOMIC DNA]</scope>
    <source>
        <strain evidence="1">GT-2023</strain>
        <tissue evidence="1">Liver</tissue>
    </source>
</reference>
<organism evidence="1 2">
    <name type="scientific">Cirrhinus molitorella</name>
    <name type="common">mud carp</name>
    <dbReference type="NCBI Taxonomy" id="172907"/>
    <lineage>
        <taxon>Eukaryota</taxon>
        <taxon>Metazoa</taxon>
        <taxon>Chordata</taxon>
        <taxon>Craniata</taxon>
        <taxon>Vertebrata</taxon>
        <taxon>Euteleostomi</taxon>
        <taxon>Actinopterygii</taxon>
        <taxon>Neopterygii</taxon>
        <taxon>Teleostei</taxon>
        <taxon>Ostariophysi</taxon>
        <taxon>Cypriniformes</taxon>
        <taxon>Cyprinidae</taxon>
        <taxon>Labeoninae</taxon>
        <taxon>Labeonini</taxon>
        <taxon>Cirrhinus</taxon>
    </lineage>
</organism>
<accession>A0ABR3LFH9</accession>
<protein>
    <submittedName>
        <fullName evidence="1">Uncharacterized protein</fullName>
    </submittedName>
</protein>
<proteinExistence type="predicted"/>
<keyword evidence="2" id="KW-1185">Reference proteome</keyword>
<sequence>MSFRSLRNAGNGSACGFSLLCARPEGKKTPLSTTALQPPALIPENQALSCLMDSIPVYPCGMSTSTDAELGERVFVPHACLKKTPTSSDCLPPRIVALLCVLVSVWSCLAESEAITCSLAFPR</sequence>
<gene>
    <name evidence="1" type="ORF">QQF64_018941</name>
</gene>
<dbReference type="EMBL" id="JAYMGO010000022">
    <property type="protein sequence ID" value="KAL1251145.1"/>
    <property type="molecule type" value="Genomic_DNA"/>
</dbReference>
<name>A0ABR3LFH9_9TELE</name>
<evidence type="ECO:0000313" key="1">
    <source>
        <dbReference type="EMBL" id="KAL1251145.1"/>
    </source>
</evidence>
<dbReference type="Proteomes" id="UP001558613">
    <property type="component" value="Unassembled WGS sequence"/>
</dbReference>
<comment type="caution">
    <text evidence="1">The sequence shown here is derived from an EMBL/GenBank/DDBJ whole genome shotgun (WGS) entry which is preliminary data.</text>
</comment>